<dbReference type="Proteomes" id="UP001266305">
    <property type="component" value="Unassembled WGS sequence"/>
</dbReference>
<evidence type="ECO:0000313" key="1">
    <source>
        <dbReference type="EMBL" id="KAK2116906.1"/>
    </source>
</evidence>
<protein>
    <submittedName>
        <fullName evidence="1">Uncharacterized protein</fullName>
    </submittedName>
</protein>
<name>A0ABQ9W5J0_SAGOE</name>
<keyword evidence="2" id="KW-1185">Reference proteome</keyword>
<proteinExistence type="predicted"/>
<organism evidence="1 2">
    <name type="scientific">Saguinus oedipus</name>
    <name type="common">Cotton-top tamarin</name>
    <name type="synonym">Oedipomidas oedipus</name>
    <dbReference type="NCBI Taxonomy" id="9490"/>
    <lineage>
        <taxon>Eukaryota</taxon>
        <taxon>Metazoa</taxon>
        <taxon>Chordata</taxon>
        <taxon>Craniata</taxon>
        <taxon>Vertebrata</taxon>
        <taxon>Euteleostomi</taxon>
        <taxon>Mammalia</taxon>
        <taxon>Eutheria</taxon>
        <taxon>Euarchontoglires</taxon>
        <taxon>Primates</taxon>
        <taxon>Haplorrhini</taxon>
        <taxon>Platyrrhini</taxon>
        <taxon>Cebidae</taxon>
        <taxon>Callitrichinae</taxon>
        <taxon>Saguinus</taxon>
    </lineage>
</organism>
<comment type="caution">
    <text evidence="1">The sequence shown here is derived from an EMBL/GenBank/DDBJ whole genome shotgun (WGS) entry which is preliminary data.</text>
</comment>
<reference evidence="1 2" key="1">
    <citation type="submission" date="2023-05" db="EMBL/GenBank/DDBJ databases">
        <title>B98-5 Cell Line De Novo Hybrid Assembly: An Optical Mapping Approach.</title>
        <authorList>
            <person name="Kananen K."/>
            <person name="Auerbach J.A."/>
            <person name="Kautto E."/>
            <person name="Blachly J.S."/>
        </authorList>
    </citation>
    <scope>NUCLEOTIDE SEQUENCE [LARGE SCALE GENOMIC DNA]</scope>
    <source>
        <strain evidence="1">B95-8</strain>
        <tissue evidence="1">Cell line</tissue>
    </source>
</reference>
<gene>
    <name evidence="1" type="ORF">P7K49_003792</name>
</gene>
<feature type="non-terminal residue" evidence="1">
    <location>
        <position position="130"/>
    </location>
</feature>
<dbReference type="EMBL" id="JASSZA010000002">
    <property type="protein sequence ID" value="KAK2116906.1"/>
    <property type="molecule type" value="Genomic_DNA"/>
</dbReference>
<accession>A0ABQ9W5J0</accession>
<sequence>MRLTKVPCGLKRANEAENPSKDSHLNLDNTIRILHPLDDYERLTDSVSLQTSCRHESLHSYNQSLLWNSYVQELQGSVTSEQMTVLSKLLAPAYFAPLKAAGQKRASWLHESRQTQFVEHKVDQDGAQLS</sequence>
<evidence type="ECO:0000313" key="2">
    <source>
        <dbReference type="Proteomes" id="UP001266305"/>
    </source>
</evidence>